<evidence type="ECO:0000313" key="2">
    <source>
        <dbReference type="Proteomes" id="UP000191110"/>
    </source>
</evidence>
<evidence type="ECO:0008006" key="3">
    <source>
        <dbReference type="Google" id="ProtNLM"/>
    </source>
</evidence>
<dbReference type="PANTHER" id="PTHR11228:SF7">
    <property type="entry name" value="PQQA PEPTIDE CYCLASE"/>
    <property type="match status" value="1"/>
</dbReference>
<proteinExistence type="predicted"/>
<dbReference type="InterPro" id="IPR013785">
    <property type="entry name" value="Aldolase_TIM"/>
</dbReference>
<dbReference type="Gene3D" id="3.20.20.70">
    <property type="entry name" value="Aldolase class I"/>
    <property type="match status" value="1"/>
</dbReference>
<dbReference type="OrthoDB" id="9782387at2"/>
<reference evidence="1 2" key="1">
    <citation type="submission" date="2016-11" db="EMBL/GenBank/DDBJ databases">
        <title>Mixed transmission modes and dynamic genome evolution in an obligate animal-bacterial symbiosis.</title>
        <authorList>
            <person name="Russell S.L."/>
            <person name="Corbett-Detig R.B."/>
            <person name="Cavanaugh C.M."/>
        </authorList>
    </citation>
    <scope>NUCLEOTIDE SEQUENCE [LARGE SCALE GENOMIC DNA]</scope>
    <source>
        <strain evidence="1">Sveles-Q1</strain>
    </source>
</reference>
<dbReference type="Proteomes" id="UP000191110">
    <property type="component" value="Unassembled WGS sequence"/>
</dbReference>
<dbReference type="PANTHER" id="PTHR11228">
    <property type="entry name" value="RADICAL SAM DOMAIN PROTEIN"/>
    <property type="match status" value="1"/>
</dbReference>
<sequence>MRKELTDICRIFVENTGVPSIFIPTNGSRPATIISSVERILDENPCIKLTLMFSLEGLPPLHDTIHDKQGAFSSVEESIKQLNFLRARLLRKKQRFGLLLNTVVSNQNIDDVIPLMTYVQKRILVDSHLLSPMRGDPKEPSLLAPSGEAFTRLTEQAKPFFDTYTRRGTSDEMTRTRIEERLQQRYALWSDLLSGGQLPFPCQAGNRIGVLEPDGDVRLCESFPVIGNVRERDFDFSTVWFSPAGDESRDQVDGCSCTHGCFIGASEPPSATL</sequence>
<keyword evidence="2" id="KW-1185">Reference proteome</keyword>
<dbReference type="InterPro" id="IPR058240">
    <property type="entry name" value="rSAM_sf"/>
</dbReference>
<protein>
    <recommendedName>
        <fullName evidence="3">4Fe4S-binding SPASM domain-containing protein</fullName>
    </recommendedName>
</protein>
<dbReference type="EMBL" id="MPRL01000052">
    <property type="protein sequence ID" value="OOZ39416.1"/>
    <property type="molecule type" value="Genomic_DNA"/>
</dbReference>
<gene>
    <name evidence="1" type="ORF">BOW53_11700</name>
</gene>
<dbReference type="InterPro" id="IPR050377">
    <property type="entry name" value="Radical_SAM_PqqE_MftC-like"/>
</dbReference>
<organism evidence="1 2">
    <name type="scientific">Solemya pervernicosa gill symbiont</name>
    <dbReference type="NCBI Taxonomy" id="642797"/>
    <lineage>
        <taxon>Bacteria</taxon>
        <taxon>Pseudomonadati</taxon>
        <taxon>Pseudomonadota</taxon>
        <taxon>Gammaproteobacteria</taxon>
        <taxon>sulfur-oxidizing symbionts</taxon>
    </lineage>
</organism>
<dbReference type="SUPFAM" id="SSF102114">
    <property type="entry name" value="Radical SAM enzymes"/>
    <property type="match status" value="1"/>
</dbReference>
<name>A0A1T2L3A1_9GAMM</name>
<dbReference type="AlphaFoldDB" id="A0A1T2L3A1"/>
<comment type="caution">
    <text evidence="1">The sequence shown here is derived from an EMBL/GenBank/DDBJ whole genome shotgun (WGS) entry which is preliminary data.</text>
</comment>
<accession>A0A1T2L3A1</accession>
<evidence type="ECO:0000313" key="1">
    <source>
        <dbReference type="EMBL" id="OOZ39416.1"/>
    </source>
</evidence>